<protein>
    <recommendedName>
        <fullName evidence="9">DUF1592 domain-containing protein</fullName>
    </recommendedName>
</protein>
<accession>A0AAT9FNP4</accession>
<reference evidence="8" key="1">
    <citation type="submission" date="2024-07" db="EMBL/GenBank/DDBJ databases">
        <title>Complete genome sequence of Verrucomicrobiaceae bacterium NT6N.</title>
        <authorList>
            <person name="Huang C."/>
            <person name="Takami H."/>
            <person name="Hamasaki K."/>
        </authorList>
    </citation>
    <scope>NUCLEOTIDE SEQUENCE</scope>
    <source>
        <strain evidence="8">NT6N</strain>
    </source>
</reference>
<dbReference type="AlphaFoldDB" id="A0AAT9FNP4"/>
<dbReference type="InterPro" id="IPR013036">
    <property type="entry name" value="DUF1587"/>
</dbReference>
<evidence type="ECO:0000259" key="4">
    <source>
        <dbReference type="Pfam" id="PF07627"/>
    </source>
</evidence>
<dbReference type="InterPro" id="IPR011429">
    <property type="entry name" value="Cyt_c_Planctomycete-type"/>
</dbReference>
<dbReference type="InterPro" id="IPR013043">
    <property type="entry name" value="DUF1595"/>
</dbReference>
<feature type="signal peptide" evidence="1">
    <location>
        <begin position="1"/>
        <end position="24"/>
    </location>
</feature>
<dbReference type="Pfam" id="PF07635">
    <property type="entry name" value="PSCyt1"/>
    <property type="match status" value="1"/>
</dbReference>
<evidence type="ECO:0000259" key="6">
    <source>
        <dbReference type="Pfam" id="PF07635"/>
    </source>
</evidence>
<evidence type="ECO:0008006" key="9">
    <source>
        <dbReference type="Google" id="ProtNLM"/>
    </source>
</evidence>
<dbReference type="InterPro" id="IPR013042">
    <property type="entry name" value="DUF1592"/>
</dbReference>
<name>A0AAT9FNP4_9BACT</name>
<organism evidence="8">
    <name type="scientific">Oceaniferula spumae</name>
    <dbReference type="NCBI Taxonomy" id="2979115"/>
    <lineage>
        <taxon>Bacteria</taxon>
        <taxon>Pseudomonadati</taxon>
        <taxon>Verrucomicrobiota</taxon>
        <taxon>Verrucomicrobiia</taxon>
        <taxon>Verrucomicrobiales</taxon>
        <taxon>Verrucomicrobiaceae</taxon>
        <taxon>Oceaniferula</taxon>
    </lineage>
</organism>
<feature type="domain" description="DUF1587" evidence="3">
    <location>
        <begin position="126"/>
        <end position="189"/>
    </location>
</feature>
<dbReference type="InterPro" id="IPR013039">
    <property type="entry name" value="DUF1588"/>
</dbReference>
<feature type="domain" description="DUF1595" evidence="7">
    <location>
        <begin position="215"/>
        <end position="274"/>
    </location>
</feature>
<evidence type="ECO:0000259" key="7">
    <source>
        <dbReference type="Pfam" id="PF07637"/>
    </source>
</evidence>
<feature type="domain" description="Cytochrome C Planctomycete-type" evidence="6">
    <location>
        <begin position="40"/>
        <end position="85"/>
    </location>
</feature>
<dbReference type="Pfam" id="PF07637">
    <property type="entry name" value="PSD5"/>
    <property type="match status" value="1"/>
</dbReference>
<dbReference type="Pfam" id="PF07624">
    <property type="entry name" value="PSD2"/>
    <property type="match status" value="1"/>
</dbReference>
<evidence type="ECO:0000259" key="2">
    <source>
        <dbReference type="Pfam" id="PF07624"/>
    </source>
</evidence>
<feature type="domain" description="DUF1585" evidence="2">
    <location>
        <begin position="545"/>
        <end position="618"/>
    </location>
</feature>
<gene>
    <name evidence="8" type="ORF">NT6N_26380</name>
</gene>
<feature type="domain" description="DUF1592" evidence="5">
    <location>
        <begin position="286"/>
        <end position="414"/>
    </location>
</feature>
<feature type="chain" id="PRO_5043736814" description="DUF1592 domain-containing protein" evidence="1">
    <location>
        <begin position="25"/>
        <end position="625"/>
    </location>
</feature>
<evidence type="ECO:0000256" key="1">
    <source>
        <dbReference type="SAM" id="SignalP"/>
    </source>
</evidence>
<dbReference type="Pfam" id="PF07626">
    <property type="entry name" value="PSD3"/>
    <property type="match status" value="1"/>
</dbReference>
<dbReference type="EMBL" id="AP026866">
    <property type="protein sequence ID" value="BDS07598.1"/>
    <property type="molecule type" value="Genomic_DNA"/>
</dbReference>
<sequence>MPFRPVTPSLAAAVFSCLFSQVGAEPYFPSDAVPVLRKYCYECHGEEKQEAGITFHNLLTIDQALRSHKLLEKISAQVVDDDMPPFEADHFPSTKEKLLLQQSISHLLKLIESGDLPKNAGRVTIRRLNRNEYNYTVRDLFGVDFLPGKNFPADASGGEGFDNTADTLFVPPVLMESYLKAAGKVIEAVYKSDKLRKKVIFVSAEEQKKDPRKAARSVLNYHASLAFRRRVDDSDLKPLLDAFEERLKKGTSFENSLRTPLTSLLVNPKFLFRIQHDEKDKKEWALTDFELATRLSYFLWSSMPDPELFKLADEGKLRDPKVLRQQIHRMLASKKSVAMARHFAGQWIGFDDLIDRAEPDKKRFPRFTQSLRASMYYESVAFFNHLVRQNRPITELIHADYAFLNAELAQHYGIPGVTGARVKKVAITDQNRGGVIGMGSVLVSTSLPLRTSPVKRGKWILETMLGITPPPPPPDAGELPADDKSSEGLSFRKQLEIHRSKAKCAGCHAQIDPLGFGLENYDPIGRWRSTGVNGKAVDSEAELPDGTKFSTPAELKTILMKDKDKIARNLCLKMLAYALGRPLEYYDEPVVSDLLKKLKADNYRMQTLIIAIAESHPFQHRSSSR</sequence>
<keyword evidence="1" id="KW-0732">Signal</keyword>
<evidence type="ECO:0000259" key="5">
    <source>
        <dbReference type="Pfam" id="PF07631"/>
    </source>
</evidence>
<dbReference type="KEGG" id="osu:NT6N_26380"/>
<evidence type="ECO:0000313" key="8">
    <source>
        <dbReference type="EMBL" id="BDS07598.1"/>
    </source>
</evidence>
<dbReference type="Pfam" id="PF07631">
    <property type="entry name" value="PSD4"/>
    <property type="match status" value="1"/>
</dbReference>
<proteinExistence type="predicted"/>
<dbReference type="InterPro" id="IPR011478">
    <property type="entry name" value="DUF1585"/>
</dbReference>
<evidence type="ECO:0000259" key="3">
    <source>
        <dbReference type="Pfam" id="PF07626"/>
    </source>
</evidence>
<dbReference type="Pfam" id="PF07627">
    <property type="entry name" value="PSCyt3"/>
    <property type="match status" value="1"/>
</dbReference>
<dbReference type="PROSITE" id="PS51257">
    <property type="entry name" value="PROKAR_LIPOPROTEIN"/>
    <property type="match status" value="1"/>
</dbReference>
<feature type="domain" description="DUF1588" evidence="4">
    <location>
        <begin position="432"/>
        <end position="530"/>
    </location>
</feature>